<dbReference type="PANTHER" id="PTHR36923:SF3">
    <property type="entry name" value="FERREDOXIN"/>
    <property type="match status" value="1"/>
</dbReference>
<keyword evidence="2" id="KW-0479">Metal-binding</keyword>
<dbReference type="Gene3D" id="3.30.70.20">
    <property type="match status" value="1"/>
</dbReference>
<evidence type="ECO:0000313" key="6">
    <source>
        <dbReference type="EMBL" id="CAB4634055.1"/>
    </source>
</evidence>
<evidence type="ECO:0000313" key="8">
    <source>
        <dbReference type="EMBL" id="CAB4899967.1"/>
    </source>
</evidence>
<evidence type="ECO:0000256" key="4">
    <source>
        <dbReference type="ARBA" id="ARBA00023004"/>
    </source>
</evidence>
<keyword evidence="1" id="KW-0813">Transport</keyword>
<keyword evidence="3" id="KW-0249">Electron transport</keyword>
<evidence type="ECO:0000256" key="2">
    <source>
        <dbReference type="ARBA" id="ARBA00022723"/>
    </source>
</evidence>
<keyword evidence="4" id="KW-0408">Iron</keyword>
<dbReference type="AlphaFoldDB" id="A0A6J6MC34"/>
<protein>
    <submittedName>
        <fullName evidence="7">Unannotated protein</fullName>
    </submittedName>
</protein>
<organism evidence="7">
    <name type="scientific">freshwater metagenome</name>
    <dbReference type="NCBI Taxonomy" id="449393"/>
    <lineage>
        <taxon>unclassified sequences</taxon>
        <taxon>metagenomes</taxon>
        <taxon>ecological metagenomes</taxon>
    </lineage>
</organism>
<dbReference type="EMBL" id="CAFBMO010000011">
    <property type="protein sequence ID" value="CAB4899967.1"/>
    <property type="molecule type" value="Genomic_DNA"/>
</dbReference>
<proteinExistence type="predicted"/>
<evidence type="ECO:0000256" key="3">
    <source>
        <dbReference type="ARBA" id="ARBA00022982"/>
    </source>
</evidence>
<dbReference type="SUPFAM" id="SSF54862">
    <property type="entry name" value="4Fe-4S ferredoxins"/>
    <property type="match status" value="1"/>
</dbReference>
<reference evidence="7" key="1">
    <citation type="submission" date="2020-05" db="EMBL/GenBank/DDBJ databases">
        <authorList>
            <person name="Chiriac C."/>
            <person name="Salcher M."/>
            <person name="Ghai R."/>
            <person name="Kavagutti S V."/>
        </authorList>
    </citation>
    <scope>NUCLEOTIDE SEQUENCE</scope>
</reference>
<dbReference type="GO" id="GO:0046872">
    <property type="term" value="F:metal ion binding"/>
    <property type="evidence" value="ECO:0007669"/>
    <property type="project" value="UniProtKB-KW"/>
</dbReference>
<dbReference type="GO" id="GO:0051536">
    <property type="term" value="F:iron-sulfur cluster binding"/>
    <property type="evidence" value="ECO:0007669"/>
    <property type="project" value="UniProtKB-KW"/>
</dbReference>
<dbReference type="Pfam" id="PF13459">
    <property type="entry name" value="Fer4_15"/>
    <property type="match status" value="1"/>
</dbReference>
<dbReference type="InterPro" id="IPR051269">
    <property type="entry name" value="Fe-S_cluster_ET"/>
</dbReference>
<keyword evidence="5" id="KW-0411">Iron-sulfur</keyword>
<name>A0A6J6MC34_9ZZZZ</name>
<gene>
    <name evidence="6" type="ORF">UFOPK1908_01647</name>
    <name evidence="7" type="ORF">UFOPK2282_01044</name>
    <name evidence="8" type="ORF">UFOPK3576_00404</name>
</gene>
<evidence type="ECO:0000313" key="7">
    <source>
        <dbReference type="EMBL" id="CAB4670315.1"/>
    </source>
</evidence>
<accession>A0A6J6MC34</accession>
<sequence>MKVVVDIEKCTGHARCNVAAPAFYELDSDGYNVIRERDVTSGDESAAREGALACPERAITIIE</sequence>
<evidence type="ECO:0000256" key="1">
    <source>
        <dbReference type="ARBA" id="ARBA00022448"/>
    </source>
</evidence>
<dbReference type="EMBL" id="CAEZWR010000122">
    <property type="protein sequence ID" value="CAB4670315.1"/>
    <property type="molecule type" value="Genomic_DNA"/>
</dbReference>
<dbReference type="PANTHER" id="PTHR36923">
    <property type="entry name" value="FERREDOXIN"/>
    <property type="match status" value="1"/>
</dbReference>
<evidence type="ECO:0000256" key="5">
    <source>
        <dbReference type="ARBA" id="ARBA00023014"/>
    </source>
</evidence>
<dbReference type="EMBL" id="CAEZVB010000151">
    <property type="protein sequence ID" value="CAB4634055.1"/>
    <property type="molecule type" value="Genomic_DNA"/>
</dbReference>